<evidence type="ECO:0000313" key="5">
    <source>
        <dbReference type="Proteomes" id="UP000198779"/>
    </source>
</evidence>
<organism evidence="4 6">
    <name type="scientific">Prevotella communis</name>
    <dbReference type="NCBI Taxonomy" id="2913614"/>
    <lineage>
        <taxon>Bacteria</taxon>
        <taxon>Pseudomonadati</taxon>
        <taxon>Bacteroidota</taxon>
        <taxon>Bacteroidia</taxon>
        <taxon>Bacteroidales</taxon>
        <taxon>Prevotellaceae</taxon>
        <taxon>Prevotella</taxon>
    </lineage>
</organism>
<dbReference type="InterPro" id="IPR002105">
    <property type="entry name" value="Dockerin_1_rpt"/>
</dbReference>
<feature type="domain" description="Dockerin" evidence="2">
    <location>
        <begin position="1512"/>
        <end position="1580"/>
    </location>
</feature>
<dbReference type="GO" id="GO:0004180">
    <property type="term" value="F:carboxypeptidase activity"/>
    <property type="evidence" value="ECO:0007669"/>
    <property type="project" value="UniProtKB-KW"/>
</dbReference>
<evidence type="ECO:0000313" key="4">
    <source>
        <dbReference type="EMBL" id="SDN93178.1"/>
    </source>
</evidence>
<evidence type="ECO:0000313" key="3">
    <source>
        <dbReference type="EMBL" id="SDG23060.1"/>
    </source>
</evidence>
<keyword evidence="4" id="KW-0378">Hydrolase</keyword>
<evidence type="ECO:0000313" key="6">
    <source>
        <dbReference type="Proteomes" id="UP000199134"/>
    </source>
</evidence>
<feature type="signal peptide" evidence="1">
    <location>
        <begin position="1"/>
        <end position="22"/>
    </location>
</feature>
<dbReference type="Proteomes" id="UP000198779">
    <property type="component" value="Unassembled WGS sequence"/>
</dbReference>
<accession>A0A1G7SLF6</accession>
<proteinExistence type="predicted"/>
<dbReference type="Gene3D" id="2.60.40.1120">
    <property type="entry name" value="Carboxypeptidase-like, regulatory domain"/>
    <property type="match status" value="1"/>
</dbReference>
<dbReference type="Gene3D" id="1.10.1330.10">
    <property type="entry name" value="Dockerin domain"/>
    <property type="match status" value="1"/>
</dbReference>
<keyword evidence="4" id="KW-0121">Carboxypeptidase</keyword>
<protein>
    <submittedName>
        <fullName evidence="4">Carboxypeptidase regulatory-like domain-containing protein</fullName>
    </submittedName>
</protein>
<keyword evidence="4" id="KW-0645">Protease</keyword>
<dbReference type="GO" id="GO:0000272">
    <property type="term" value="P:polysaccharide catabolic process"/>
    <property type="evidence" value="ECO:0007669"/>
    <property type="project" value="InterPro"/>
</dbReference>
<dbReference type="STRING" id="645274.SAMN04487901_101338"/>
<dbReference type="InterPro" id="IPR016134">
    <property type="entry name" value="Dockerin_dom"/>
</dbReference>
<keyword evidence="5" id="KW-1185">Reference proteome</keyword>
<dbReference type="CDD" id="cd14256">
    <property type="entry name" value="Dockerin_I"/>
    <property type="match status" value="1"/>
</dbReference>
<dbReference type="PROSITE" id="PS51766">
    <property type="entry name" value="DOCKERIN"/>
    <property type="match status" value="1"/>
</dbReference>
<dbReference type="Gene3D" id="2.60.120.200">
    <property type="match status" value="2"/>
</dbReference>
<dbReference type="RefSeq" id="WP_091814163.1">
    <property type="nucleotide sequence ID" value="NZ_FNCQ01000001.1"/>
</dbReference>
<dbReference type="InterPro" id="IPR036439">
    <property type="entry name" value="Dockerin_dom_sf"/>
</dbReference>
<name>A0A1H0FEK2_9BACT</name>
<reference evidence="4 5" key="2">
    <citation type="submission" date="2016-10" db="EMBL/GenBank/DDBJ databases">
        <authorList>
            <person name="Varghese N."/>
            <person name="Submissions S."/>
        </authorList>
    </citation>
    <scope>NUCLEOTIDE SEQUENCE</scope>
    <source>
        <strain evidence="4">BP1-145</strain>
        <strain evidence="5">BP1-148</strain>
    </source>
</reference>
<dbReference type="InterPro" id="IPR008969">
    <property type="entry name" value="CarboxyPept-like_regulatory"/>
</dbReference>
<dbReference type="SUPFAM" id="SSF63446">
    <property type="entry name" value="Type I dockerin domain"/>
    <property type="match status" value="1"/>
</dbReference>
<keyword evidence="1" id="KW-0732">Signal</keyword>
<dbReference type="EMBL" id="FNCQ01000001">
    <property type="protein sequence ID" value="SDG23060.1"/>
    <property type="molecule type" value="Genomic_DNA"/>
</dbReference>
<dbReference type="NCBIfam" id="NF038128">
    <property type="entry name" value="choice_anch_J"/>
    <property type="match status" value="1"/>
</dbReference>
<dbReference type="Pfam" id="PF00404">
    <property type="entry name" value="Dockerin_1"/>
    <property type="match status" value="1"/>
</dbReference>
<reference evidence="3 6" key="1">
    <citation type="submission" date="2016-10" db="EMBL/GenBank/DDBJ databases">
        <authorList>
            <person name="de Groot N.N."/>
        </authorList>
    </citation>
    <scope>NUCLEOTIDE SEQUENCE [LARGE SCALE GENOMIC DNA]</scope>
    <source>
        <strain evidence="6">BP1-145</strain>
        <strain evidence="3">BP1-148</strain>
    </source>
</reference>
<dbReference type="Gene3D" id="2.60.40.10">
    <property type="entry name" value="Immunoglobulins"/>
    <property type="match status" value="2"/>
</dbReference>
<evidence type="ECO:0000259" key="2">
    <source>
        <dbReference type="PROSITE" id="PS51766"/>
    </source>
</evidence>
<sequence length="1742" mass="185400">MNKTIRFSLLTLLVMLCGTVFADKQSSLVFSAACGGSGTASDGAVWTVTSDGTESNFDNNKGIHYGTGSAVVEYIKLSTSDIAGTITKVVVNASTASGVSATVDVTVGGNAFGGNAKSLSTTATDYTFEGSASGEINVNVKKPSSAAKALYVKSIVVTYAEATPEPQPYTYDFNTSIATSNHGFILGSNWGHVVGSGNYDGYGPYYMSYSYTADGGFNGTGSLQAYRQYAGDSQGGTVCYDLLVTPLVSGKITMKVKASSSASSSNPSFVEIYKIDAAGTTRGDLIQRFTESEDYTAIEGQDDWKEITLTLTEEQRIAIRAQYVYLDDFTAAVVNIIPQKALSVISVMNMEGKTGTEGSTTYFEQQADGTLSVPLKVLLSNTGDVDLVAGTTENYTLTLAYASYPSGTKTYFDEASVNIPKNLAAGASDTIEVTFNIPYSSGWKYFFVKENITGTTSSTNRYAGVTAYEPVFVFRAAESTATSSITGAQAYGLVSEETTKSFEIANAGTAPLTIKSINLPEGFTSANMPEIPTEGLVIAKGASQALDITLPATTLGDFSGDLKIVYLDKDGAEKTFTLAFSGNVLPAGTWATNFDNTSSTPAYPAGSIAESGINSDYSYNSGTYEIFLKGRTQSSYASGNNKFITPKLHATAGQQLTFDIKGAYGNSYYAKVYVSTDRKTWGEPVATFTYAETEGAEAIGSSDWVNKAVTFETEGDYYVAFALYGEFKIDNIIGLKKVDVAHDLYIKNVNWPDASVKSGTSLSKPSIDIIPLSDETAEAYTVKYVCGETVLAEATAAELTASASSSKTFTFNWTPQVESTTKYEGSKIVFEFTDGTKYETEGFDLTVTNEPIFHFVNSIPTSKWNEPSDYTTPVSFGKTNTADKKTFYVYNWGSAPLTVKSIVAPDGFTATPAGEFTVAAFDETNMSAAAQAVEITFSATHAATYNGDMVITYLDGTGTEKTFTLALSGTKLDPTKFYANFGTESDQWPAGSVYQKNISKTNGGTYNAPNYYITSSNTTDNIFITPKLTAAIDDTLKFDAKLYSSSWSEGKVTVYAAATREEVLNAEEGTTRVMLFSVSGEDTERPMTTDFQTFQAPIHVAGDYFIGIEISGRAYVDEIYGLTPAAVAHDLKIASSYIPTEAMQNIPSAATVNILNLGLAAEEADSYTVTAFIDGKATSTGTAVALPTTNKLSDAGTQLTVGIQSPKVGSFPVYIEVKAGDYSIATEPVNVVFTAEVTKSELTATADGTSSNSPLNLSYYNSESVSLYTADVLANSYGLTSGAKIKSITFKGYKTTAQTKSTFNLWYEWSDDAEQAKPADGLYPTEGLTQLIADQEKTWPEAGSATELADFITLTFAEPIVYEAGKALRIVMRSNSDDWKAANFEKSTSATSGLTYYHYNDNKSTFESNSWTNTVLPVLHIGLAVEPATISGTVKNSEGAAIENATVTLVSTDGEGVQYEGKTNAEGAYSFNVIQTGRTYNATVVASEDYKTATAEISFAEGSVIKDFVLADTNPLGDANLDGEVTTSDAVAAVTFALEKEVPSEKALKVADVNKSGNITVSDAVGIVNIALNAETPAPARGEMEAVNFLTKNGTSLNLINSTEFVGFQMDVTLVEGAMLNSVSLNDRAANLQVVYNRIAKNTYRIIAFSTGNAAIEGNEGELISLNITGNDNIAISNIEFADAVANAYALSLTETTGINGIYAGAANVESYTVGGVKNDKVRNGMNIVRTADGKVKKVLVK</sequence>
<dbReference type="Proteomes" id="UP000199134">
    <property type="component" value="Unassembled WGS sequence"/>
</dbReference>
<dbReference type="InterPro" id="IPR013783">
    <property type="entry name" value="Ig-like_fold"/>
</dbReference>
<dbReference type="SUPFAM" id="SSF49464">
    <property type="entry name" value="Carboxypeptidase regulatory domain-like"/>
    <property type="match status" value="1"/>
</dbReference>
<evidence type="ECO:0000256" key="1">
    <source>
        <dbReference type="SAM" id="SignalP"/>
    </source>
</evidence>
<dbReference type="Pfam" id="PF13620">
    <property type="entry name" value="CarboxypepD_reg"/>
    <property type="match status" value="1"/>
</dbReference>
<feature type="chain" id="PRO_5041052535" evidence="1">
    <location>
        <begin position="23"/>
        <end position="1742"/>
    </location>
</feature>
<dbReference type="GO" id="GO:0004553">
    <property type="term" value="F:hydrolase activity, hydrolyzing O-glycosyl compounds"/>
    <property type="evidence" value="ECO:0007669"/>
    <property type="project" value="InterPro"/>
</dbReference>
<gene>
    <name evidence="4" type="ORF">SAMN04487900_105143</name>
    <name evidence="3" type="ORF">SAMN04487901_101338</name>
</gene>
<dbReference type="OrthoDB" id="1070074at2"/>
<accession>A0A1H0FEK2</accession>
<dbReference type="EMBL" id="FNIW01000005">
    <property type="protein sequence ID" value="SDN93178.1"/>
    <property type="molecule type" value="Genomic_DNA"/>
</dbReference>